<dbReference type="PANTHER" id="PTHR32322">
    <property type="entry name" value="INNER MEMBRANE TRANSPORTER"/>
    <property type="match status" value="1"/>
</dbReference>
<dbReference type="PANTHER" id="PTHR32322:SF9">
    <property type="entry name" value="AMINO-ACID METABOLITE EFFLUX PUMP-RELATED"/>
    <property type="match status" value="1"/>
</dbReference>
<organism evidence="7 8">
    <name type="scientific">Pseudomonas luteola</name>
    <dbReference type="NCBI Taxonomy" id="47886"/>
    <lineage>
        <taxon>Bacteria</taxon>
        <taxon>Pseudomonadati</taxon>
        <taxon>Pseudomonadota</taxon>
        <taxon>Gammaproteobacteria</taxon>
        <taxon>Pseudomonadales</taxon>
        <taxon>Pseudomonadaceae</taxon>
        <taxon>Pseudomonas</taxon>
    </lineage>
</organism>
<feature type="transmembrane region" description="Helical" evidence="5">
    <location>
        <begin position="216"/>
        <end position="236"/>
    </location>
</feature>
<evidence type="ECO:0000256" key="5">
    <source>
        <dbReference type="SAM" id="Phobius"/>
    </source>
</evidence>
<dbReference type="RefSeq" id="WP_019364576.1">
    <property type="nucleotide sequence ID" value="NZ_JAKREJ010000009.1"/>
</dbReference>
<dbReference type="Pfam" id="PF00892">
    <property type="entry name" value="EamA"/>
    <property type="match status" value="2"/>
</dbReference>
<feature type="transmembrane region" description="Helical" evidence="5">
    <location>
        <begin position="66"/>
        <end position="87"/>
    </location>
</feature>
<feature type="transmembrane region" description="Helical" evidence="5">
    <location>
        <begin position="122"/>
        <end position="141"/>
    </location>
</feature>
<dbReference type="Proteomes" id="UP000250443">
    <property type="component" value="Unassembled WGS sequence"/>
</dbReference>
<evidence type="ECO:0000256" key="1">
    <source>
        <dbReference type="ARBA" id="ARBA00004141"/>
    </source>
</evidence>
<dbReference type="GO" id="GO:0016020">
    <property type="term" value="C:membrane"/>
    <property type="evidence" value="ECO:0007669"/>
    <property type="project" value="UniProtKB-SubCell"/>
</dbReference>
<feature type="transmembrane region" description="Helical" evidence="5">
    <location>
        <begin position="182"/>
        <end position="204"/>
    </location>
</feature>
<evidence type="ECO:0000256" key="3">
    <source>
        <dbReference type="ARBA" id="ARBA00022989"/>
    </source>
</evidence>
<evidence type="ECO:0000313" key="8">
    <source>
        <dbReference type="Proteomes" id="UP000250443"/>
    </source>
</evidence>
<feature type="transmembrane region" description="Helical" evidence="5">
    <location>
        <begin position="243"/>
        <end position="264"/>
    </location>
</feature>
<dbReference type="AlphaFoldDB" id="A0A2X2CBM1"/>
<feature type="domain" description="EamA" evidence="6">
    <location>
        <begin position="150"/>
        <end position="289"/>
    </location>
</feature>
<gene>
    <name evidence="7" type="ORF">NCTC11842_01388</name>
</gene>
<evidence type="ECO:0000313" key="7">
    <source>
        <dbReference type="EMBL" id="SPZ04868.1"/>
    </source>
</evidence>
<protein>
    <submittedName>
        <fullName evidence="7">Membrane protein</fullName>
    </submittedName>
</protein>
<keyword evidence="3 5" id="KW-1133">Transmembrane helix</keyword>
<evidence type="ECO:0000259" key="6">
    <source>
        <dbReference type="Pfam" id="PF00892"/>
    </source>
</evidence>
<comment type="subcellular location">
    <subcellularLocation>
        <location evidence="1">Membrane</location>
        <topology evidence="1">Multi-pass membrane protein</topology>
    </subcellularLocation>
</comment>
<reference evidence="7 8" key="1">
    <citation type="submission" date="2018-06" db="EMBL/GenBank/DDBJ databases">
        <authorList>
            <consortium name="Pathogen Informatics"/>
            <person name="Doyle S."/>
        </authorList>
    </citation>
    <scope>NUCLEOTIDE SEQUENCE [LARGE SCALE GENOMIC DNA]</scope>
    <source>
        <strain evidence="7 8">NCTC11842</strain>
    </source>
</reference>
<dbReference type="SUPFAM" id="SSF103481">
    <property type="entry name" value="Multidrug resistance efflux transporter EmrE"/>
    <property type="match status" value="2"/>
</dbReference>
<feature type="transmembrane region" description="Helical" evidence="5">
    <location>
        <begin position="36"/>
        <end position="54"/>
    </location>
</feature>
<evidence type="ECO:0000256" key="4">
    <source>
        <dbReference type="ARBA" id="ARBA00023136"/>
    </source>
</evidence>
<dbReference type="InterPro" id="IPR000620">
    <property type="entry name" value="EamA_dom"/>
</dbReference>
<keyword evidence="4 5" id="KW-0472">Membrane</keyword>
<feature type="transmembrane region" description="Helical" evidence="5">
    <location>
        <begin position="93"/>
        <end position="113"/>
    </location>
</feature>
<accession>A0A2X2CBM1</accession>
<evidence type="ECO:0000256" key="2">
    <source>
        <dbReference type="ARBA" id="ARBA00022692"/>
    </source>
</evidence>
<dbReference type="Gene3D" id="1.10.3730.20">
    <property type="match status" value="1"/>
</dbReference>
<keyword evidence="2 5" id="KW-0812">Transmembrane</keyword>
<feature type="transmembrane region" description="Helical" evidence="5">
    <location>
        <begin position="270"/>
        <end position="289"/>
    </location>
</feature>
<name>A0A2X2CBM1_PSELU</name>
<dbReference type="InterPro" id="IPR050638">
    <property type="entry name" value="AA-Vitamin_Transporters"/>
</dbReference>
<dbReference type="InterPro" id="IPR037185">
    <property type="entry name" value="EmrE-like"/>
</dbReference>
<feature type="transmembrane region" description="Helical" evidence="5">
    <location>
        <begin position="147"/>
        <end position="167"/>
    </location>
</feature>
<feature type="domain" description="EamA" evidence="6">
    <location>
        <begin position="10"/>
        <end position="136"/>
    </location>
</feature>
<sequence>MQMPDLTRLIALAAIWGASFIFMRIASPEIGAVNTAFLRVFFGFVGLALILIAFRNKFDFKGKIRATLALGIINSGIPFFMYCMAARTLPAGYSAILNATTPLMGAFIGFAFFNEKMTPKRWIGAVLGLIGIVFITTTGGWHDTGDVLVGVAACLIATSCYGLAGYLTRRWITNKGGLDPKLVAFGSQIGATVFLMPFFIGSVIENPDIDWFQGKIWLSVICVGFLCTSVAYIIYFKLIETIGALRTLTVTFLIPIFAVIWGYLALSETINEKFIIGSVIVCAAVWLVVSPEKTPAKKILKV</sequence>
<dbReference type="EMBL" id="UAUF01000010">
    <property type="protein sequence ID" value="SPZ04868.1"/>
    <property type="molecule type" value="Genomic_DNA"/>
</dbReference>
<proteinExistence type="predicted"/>